<protein>
    <submittedName>
        <fullName evidence="3">DnaJ dnj-10</fullName>
    </submittedName>
</protein>
<dbReference type="InterPro" id="IPR036869">
    <property type="entry name" value="J_dom_sf"/>
</dbReference>
<dbReference type="Pfam" id="PF00226">
    <property type="entry name" value="DnaJ"/>
    <property type="match status" value="1"/>
</dbReference>
<dbReference type="PANTHER" id="PTHR44825:SF1">
    <property type="entry name" value="DNAJ HOMOLOG SUBFAMILY C MEMBER 4"/>
    <property type="match status" value="1"/>
</dbReference>
<keyword evidence="1" id="KW-1133">Transmembrane helix</keyword>
<dbReference type="PROSITE" id="PS50076">
    <property type="entry name" value="DNAJ_2"/>
    <property type="match status" value="1"/>
</dbReference>
<evidence type="ECO:0000259" key="2">
    <source>
        <dbReference type="PROSITE" id="PS50076"/>
    </source>
</evidence>
<organism evidence="3">
    <name type="scientific">Aceria tosichella</name>
    <name type="common">wheat curl mite</name>
    <dbReference type="NCBI Taxonomy" id="561515"/>
    <lineage>
        <taxon>Eukaryota</taxon>
        <taxon>Metazoa</taxon>
        <taxon>Ecdysozoa</taxon>
        <taxon>Arthropoda</taxon>
        <taxon>Chelicerata</taxon>
        <taxon>Arachnida</taxon>
        <taxon>Acari</taxon>
        <taxon>Acariformes</taxon>
        <taxon>Trombidiformes</taxon>
        <taxon>Prostigmata</taxon>
        <taxon>Eupodina</taxon>
        <taxon>Eriophyoidea</taxon>
        <taxon>Eriophyidae</taxon>
        <taxon>Eriophyinae</taxon>
        <taxon>Aceriini</taxon>
        <taxon>Aceria</taxon>
    </lineage>
</organism>
<dbReference type="AlphaFoldDB" id="A0A6G1SII3"/>
<feature type="domain" description="J" evidence="2">
    <location>
        <begin position="44"/>
        <end position="133"/>
    </location>
</feature>
<keyword evidence="1" id="KW-0812">Transmembrane</keyword>
<evidence type="ECO:0000313" key="3">
    <source>
        <dbReference type="EMBL" id="MDE50218.1"/>
    </source>
</evidence>
<feature type="transmembrane region" description="Helical" evidence="1">
    <location>
        <begin position="177"/>
        <end position="200"/>
    </location>
</feature>
<dbReference type="PANTHER" id="PTHR44825">
    <property type="match status" value="1"/>
</dbReference>
<sequence>MNLLSQKGGICCRNVARLLVATTTPTLSSSSLSSRHISTSQWKKYLTILNVDKHSTTKDIKQSFLKLSKIYHPDNKTTGSHAKFVELKAAYDALKDGHPKVTTPSTNGTNNFYDADLSHEAHKRYREQYKDFTSTYSYGFGGPYRGSKRPWEDLKRDREYRKNRHYTETFGERGRPVVSLTIILSAVAWIVIYSSALLIWDYNDKLKQGISRYKARSHDDYVAYQEYLKRKEAERILNIKQLKKLVEDQRKEEIKNAESEVVVKTL</sequence>
<gene>
    <name evidence="3" type="primary">dnj-10</name>
    <name evidence="3" type="ORF">g.12423</name>
</gene>
<dbReference type="InterPro" id="IPR001623">
    <property type="entry name" value="DnaJ_domain"/>
</dbReference>
<dbReference type="CDD" id="cd06257">
    <property type="entry name" value="DnaJ"/>
    <property type="match status" value="1"/>
</dbReference>
<dbReference type="InterPro" id="IPR052763">
    <property type="entry name" value="DnaJ_C4"/>
</dbReference>
<keyword evidence="1" id="KW-0472">Membrane</keyword>
<proteinExistence type="predicted"/>
<reference evidence="3" key="1">
    <citation type="submission" date="2018-10" db="EMBL/GenBank/DDBJ databases">
        <title>Transcriptome assembly of Aceria tosichella (Wheat curl mite) Type 2.</title>
        <authorList>
            <person name="Scully E.D."/>
            <person name="Geib S.M."/>
            <person name="Palmer N.A."/>
            <person name="Gupta A.K."/>
            <person name="Sarath G."/>
            <person name="Tatineni S."/>
        </authorList>
    </citation>
    <scope>NUCLEOTIDE SEQUENCE</scope>
    <source>
        <strain evidence="3">LincolnNE</strain>
    </source>
</reference>
<dbReference type="SMART" id="SM00271">
    <property type="entry name" value="DnaJ"/>
    <property type="match status" value="1"/>
</dbReference>
<accession>A0A6G1SII3</accession>
<dbReference type="SUPFAM" id="SSF46565">
    <property type="entry name" value="Chaperone J-domain"/>
    <property type="match status" value="1"/>
</dbReference>
<name>A0A6G1SII3_9ACAR</name>
<evidence type="ECO:0000256" key="1">
    <source>
        <dbReference type="SAM" id="Phobius"/>
    </source>
</evidence>
<dbReference type="EMBL" id="GGYP01005447">
    <property type="protein sequence ID" value="MDE50218.1"/>
    <property type="molecule type" value="Transcribed_RNA"/>
</dbReference>
<dbReference type="Gene3D" id="1.10.287.110">
    <property type="entry name" value="DnaJ domain"/>
    <property type="match status" value="1"/>
</dbReference>